<feature type="domain" description="NADH-rubredoxin oxidoreductase C-terminal" evidence="6">
    <location>
        <begin position="321"/>
        <end position="380"/>
    </location>
</feature>
<evidence type="ECO:0000259" key="5">
    <source>
        <dbReference type="Pfam" id="PF07992"/>
    </source>
</evidence>
<evidence type="ECO:0000313" key="7">
    <source>
        <dbReference type="EMBL" id="AJD48167.1"/>
    </source>
</evidence>
<dbReference type="InterPro" id="IPR050260">
    <property type="entry name" value="FAD-bd_OxRdtase"/>
</dbReference>
<dbReference type="EMBL" id="CP004387">
    <property type="protein sequence ID" value="AJD48167.1"/>
    <property type="molecule type" value="Genomic_DNA"/>
</dbReference>
<reference evidence="7 8" key="1">
    <citation type="journal article" date="2012" name="J. Bacteriol.">
        <title>Genome sequence of an alkane-degrading bacterium, Alcanivorax pacificus type strain W11-5, isolated from deep sea sediment.</title>
        <authorList>
            <person name="Lai Q."/>
            <person name="Shao Z."/>
        </authorList>
    </citation>
    <scope>NUCLEOTIDE SEQUENCE [LARGE SCALE GENOMIC DNA]</scope>
    <source>
        <strain evidence="7 8">W11-5</strain>
    </source>
</reference>
<protein>
    <submittedName>
        <fullName evidence="7">FAD-dependent pyridine nucleotide-disulfide oxidoreductase</fullName>
    </submittedName>
</protein>
<evidence type="ECO:0000259" key="6">
    <source>
        <dbReference type="Pfam" id="PF18267"/>
    </source>
</evidence>
<dbReference type="PRINTS" id="PR00411">
    <property type="entry name" value="PNDRDTASEI"/>
</dbReference>
<dbReference type="InterPro" id="IPR036188">
    <property type="entry name" value="FAD/NAD-bd_sf"/>
</dbReference>
<dbReference type="Gene3D" id="3.30.390.30">
    <property type="match status" value="1"/>
</dbReference>
<sequence length="404" mass="44765">MNTQRPHLVVVGNGMAATRLLEELLALAPTRYQITVFSAEQAPGYNRVLLSPVLGGEKDESSIVTHDEAWYRDRGIHLVAGDPVCAIDRRRRQVTSRSGLCVPYHRLVLATGSLPRRLQCAGADAQGITTFRDLRDTRALIQASTRSRAAVVIGGGFLGIEAAEALHRRGVAVTLLHTGAWLLNRQLDREAGNLLHDELQRRGVQVCLQSRTASFEEDHRRQVRAVRLQDGHRLKADLVVQAIGITPDTRLARAAGLHCEQGVLTDDTLQTYDPAIYAVGECVQHRQRTFGLVAPLYEQARVCAAHLAEQGHRRYCYRDSATRLKVSGVAMFSAGDIQGDSDLYWRDASARVYRRLWLQGDRLRGVVLYGDTSGAAWFEQRLGEDVSGCRDSLLFGDRLPEQAA</sequence>
<evidence type="ECO:0000256" key="2">
    <source>
        <dbReference type="ARBA" id="ARBA00006442"/>
    </source>
</evidence>
<keyword evidence="8" id="KW-1185">Reference proteome</keyword>
<evidence type="ECO:0000256" key="1">
    <source>
        <dbReference type="ARBA" id="ARBA00001974"/>
    </source>
</evidence>
<evidence type="ECO:0000256" key="4">
    <source>
        <dbReference type="ARBA" id="ARBA00022827"/>
    </source>
</evidence>
<dbReference type="OrthoDB" id="9768666at2"/>
<accession>A0A0B4XPG4</accession>
<dbReference type="AlphaFoldDB" id="A0A0B4XPG4"/>
<keyword evidence="3" id="KW-0285">Flavoprotein</keyword>
<comment type="similarity">
    <text evidence="2">Belongs to the FAD-dependent oxidoreductase family.</text>
</comment>
<dbReference type="Proteomes" id="UP000006764">
    <property type="component" value="Chromosome"/>
</dbReference>
<dbReference type="SUPFAM" id="SSF51905">
    <property type="entry name" value="FAD/NAD(P)-binding domain"/>
    <property type="match status" value="2"/>
</dbReference>
<dbReference type="PANTHER" id="PTHR43429:SF3">
    <property type="entry name" value="NITRITE REDUCTASE [NAD(P)H]"/>
    <property type="match status" value="1"/>
</dbReference>
<dbReference type="HOGENOM" id="CLU_003291_4_4_6"/>
<dbReference type="Pfam" id="PF07992">
    <property type="entry name" value="Pyr_redox_2"/>
    <property type="match status" value="1"/>
</dbReference>
<evidence type="ECO:0000313" key="8">
    <source>
        <dbReference type="Proteomes" id="UP000006764"/>
    </source>
</evidence>
<comment type="cofactor">
    <cofactor evidence="1">
        <name>FAD</name>
        <dbReference type="ChEBI" id="CHEBI:57692"/>
    </cofactor>
</comment>
<evidence type="ECO:0000256" key="3">
    <source>
        <dbReference type="ARBA" id="ARBA00022630"/>
    </source>
</evidence>
<dbReference type="Pfam" id="PF18267">
    <property type="entry name" value="Rubredoxin_C"/>
    <property type="match status" value="1"/>
</dbReference>
<dbReference type="InterPro" id="IPR041575">
    <property type="entry name" value="Rubredoxin_C"/>
</dbReference>
<dbReference type="STRING" id="391936.S7S_08765"/>
<dbReference type="RefSeq" id="WP_008737582.1">
    <property type="nucleotide sequence ID" value="NZ_CP004387.1"/>
</dbReference>
<dbReference type="PANTHER" id="PTHR43429">
    <property type="entry name" value="PYRIDINE NUCLEOTIDE-DISULFIDE OXIDOREDUCTASE DOMAIN-CONTAINING"/>
    <property type="match status" value="1"/>
</dbReference>
<proteinExistence type="inferred from homology"/>
<dbReference type="GO" id="GO:0016491">
    <property type="term" value="F:oxidoreductase activity"/>
    <property type="evidence" value="ECO:0007669"/>
    <property type="project" value="InterPro"/>
</dbReference>
<dbReference type="PRINTS" id="PR00368">
    <property type="entry name" value="FADPNR"/>
</dbReference>
<name>A0A0B4XPG4_9GAMM</name>
<feature type="domain" description="FAD/NAD(P)-binding" evidence="5">
    <location>
        <begin position="7"/>
        <end position="287"/>
    </location>
</feature>
<dbReference type="InterPro" id="IPR016156">
    <property type="entry name" value="FAD/NAD-linked_Rdtase_dimer_sf"/>
</dbReference>
<organism evidence="7 8">
    <name type="scientific">Isoalcanivorax pacificus W11-5</name>
    <dbReference type="NCBI Taxonomy" id="391936"/>
    <lineage>
        <taxon>Bacteria</taxon>
        <taxon>Pseudomonadati</taxon>
        <taxon>Pseudomonadota</taxon>
        <taxon>Gammaproteobacteria</taxon>
        <taxon>Oceanospirillales</taxon>
        <taxon>Alcanivoracaceae</taxon>
        <taxon>Isoalcanivorax</taxon>
    </lineage>
</organism>
<dbReference type="KEGG" id="apac:S7S_08765"/>
<dbReference type="Gene3D" id="3.50.50.60">
    <property type="entry name" value="FAD/NAD(P)-binding domain"/>
    <property type="match status" value="2"/>
</dbReference>
<keyword evidence="4" id="KW-0274">FAD</keyword>
<dbReference type="InterPro" id="IPR023753">
    <property type="entry name" value="FAD/NAD-binding_dom"/>
</dbReference>
<gene>
    <name evidence="7" type="ORF">S7S_08765</name>
</gene>